<sequence>MAGIRDPGSGIRDPGSGIRDSGFGIRDSKMRLVPAIPPVIPSAARDLGPGAAIRSLAALGMTGRAYFQFLIPNP</sequence>
<protein>
    <submittedName>
        <fullName evidence="2">Uncharacterized protein</fullName>
    </submittedName>
</protein>
<keyword evidence="3" id="KW-1185">Reference proteome</keyword>
<comment type="caution">
    <text evidence="2">The sequence shown here is derived from an EMBL/GenBank/DDBJ whole genome shotgun (WGS) entry which is preliminary data.</text>
</comment>
<proteinExistence type="predicted"/>
<reference evidence="3" key="1">
    <citation type="journal article" date="2019" name="Int. J. Syst. Evol. Microbiol.">
        <title>The Global Catalogue of Microorganisms (GCM) 10K type strain sequencing project: providing services to taxonomists for standard genome sequencing and annotation.</title>
        <authorList>
            <consortium name="The Broad Institute Genomics Platform"/>
            <consortium name="The Broad Institute Genome Sequencing Center for Infectious Disease"/>
            <person name="Wu L."/>
            <person name="Ma J."/>
        </authorList>
    </citation>
    <scope>NUCLEOTIDE SEQUENCE [LARGE SCALE GENOMIC DNA]</scope>
    <source>
        <strain evidence="3">JCM 16916</strain>
    </source>
</reference>
<evidence type="ECO:0000313" key="2">
    <source>
        <dbReference type="EMBL" id="GAA3913223.1"/>
    </source>
</evidence>
<evidence type="ECO:0000313" key="3">
    <source>
        <dbReference type="Proteomes" id="UP001501727"/>
    </source>
</evidence>
<evidence type="ECO:0000256" key="1">
    <source>
        <dbReference type="SAM" id="MobiDB-lite"/>
    </source>
</evidence>
<accession>A0ABP7M2R7</accession>
<name>A0ABP7M2R7_9GAMM</name>
<feature type="region of interest" description="Disordered" evidence="1">
    <location>
        <begin position="1"/>
        <end position="24"/>
    </location>
</feature>
<gene>
    <name evidence="2" type="ORF">GCM10022229_02390</name>
</gene>
<dbReference type="EMBL" id="BAAAZU010000001">
    <property type="protein sequence ID" value="GAA3913223.1"/>
    <property type="molecule type" value="Genomic_DNA"/>
</dbReference>
<organism evidence="2 3">
    <name type="scientific">Luteimonas lutimaris</name>
    <dbReference type="NCBI Taxonomy" id="698645"/>
    <lineage>
        <taxon>Bacteria</taxon>
        <taxon>Pseudomonadati</taxon>
        <taxon>Pseudomonadota</taxon>
        <taxon>Gammaproteobacteria</taxon>
        <taxon>Lysobacterales</taxon>
        <taxon>Lysobacteraceae</taxon>
        <taxon>Luteimonas</taxon>
    </lineage>
</organism>
<dbReference type="Proteomes" id="UP001501727">
    <property type="component" value="Unassembled WGS sequence"/>
</dbReference>